<dbReference type="Pfam" id="PF02618">
    <property type="entry name" value="YceG"/>
    <property type="match status" value="1"/>
</dbReference>
<name>A0ABX7L6J3_9BACL</name>
<gene>
    <name evidence="2" type="ORF">JRJ22_16560</name>
</gene>
<dbReference type="Proteomes" id="UP000663452">
    <property type="component" value="Chromosome"/>
</dbReference>
<organism evidence="2 3">
    <name type="scientific">Paenibacillus tianjinensis</name>
    <dbReference type="NCBI Taxonomy" id="2810347"/>
    <lineage>
        <taxon>Bacteria</taxon>
        <taxon>Bacillati</taxon>
        <taxon>Bacillota</taxon>
        <taxon>Bacilli</taxon>
        <taxon>Bacillales</taxon>
        <taxon>Paenibacillaceae</taxon>
        <taxon>Paenibacillus</taxon>
    </lineage>
</organism>
<dbReference type="EMBL" id="CP070969">
    <property type="protein sequence ID" value="QSF42911.1"/>
    <property type="molecule type" value="Genomic_DNA"/>
</dbReference>
<protein>
    <submittedName>
        <fullName evidence="2">Endolytic transglycosylase MltG</fullName>
    </submittedName>
</protein>
<dbReference type="Gene3D" id="3.30.1490.480">
    <property type="entry name" value="Endolytic murein transglycosylase"/>
    <property type="match status" value="1"/>
</dbReference>
<reference evidence="2 3" key="1">
    <citation type="submission" date="2021-02" db="EMBL/GenBank/DDBJ databases">
        <title>Paenibacillus tianjinensis sp. nov.</title>
        <authorList>
            <person name="Liu H."/>
        </authorList>
    </citation>
    <scope>NUCLEOTIDE SEQUENCE [LARGE SCALE GENOMIC DNA]</scope>
    <source>
        <strain evidence="2 3">TB2019</strain>
    </source>
</reference>
<keyword evidence="3" id="KW-1185">Reference proteome</keyword>
<feature type="compositionally biased region" description="Low complexity" evidence="1">
    <location>
        <begin position="83"/>
        <end position="112"/>
    </location>
</feature>
<proteinExistence type="predicted"/>
<evidence type="ECO:0000256" key="1">
    <source>
        <dbReference type="SAM" id="MobiDB-lite"/>
    </source>
</evidence>
<sequence>MIKNRSFMFGLGTGLISGALLLQLMISGGAAPSLTKEELVQQAAKLNLIVTDPAADPQASPEPAAQVTEPAGQTDNKDKPEASDATSTSSPIPSAAASPEAAVQPSAAAAPTEPAVPSKPVQSAGTAPEAPATPQAAVSGVVAVRIPPGSTLTETAQLLAKAGVIKEQSEFLKTAMSRKINAKIQYGSYNFTKGESVNSIIEKLITVK</sequence>
<evidence type="ECO:0000313" key="2">
    <source>
        <dbReference type="EMBL" id="QSF42911.1"/>
    </source>
</evidence>
<dbReference type="RefSeq" id="WP_206100572.1">
    <property type="nucleotide sequence ID" value="NZ_CP070969.1"/>
</dbReference>
<feature type="compositionally biased region" description="Low complexity" evidence="1">
    <location>
        <begin position="124"/>
        <end position="135"/>
    </location>
</feature>
<feature type="region of interest" description="Disordered" evidence="1">
    <location>
        <begin position="54"/>
        <end position="135"/>
    </location>
</feature>
<evidence type="ECO:0000313" key="3">
    <source>
        <dbReference type="Proteomes" id="UP000663452"/>
    </source>
</evidence>
<accession>A0ABX7L6J3</accession>
<dbReference type="InterPro" id="IPR003770">
    <property type="entry name" value="MLTG-like"/>
</dbReference>